<comment type="similarity">
    <text evidence="9">Belongs to the histone deacetylase family. HD Type 1 subfamily.</text>
</comment>
<evidence type="ECO:0000256" key="6">
    <source>
        <dbReference type="ARBA" id="ARBA00023015"/>
    </source>
</evidence>
<feature type="compositionally biased region" description="Low complexity" evidence="10">
    <location>
        <begin position="484"/>
        <end position="513"/>
    </location>
</feature>
<dbReference type="InterPro" id="IPR023696">
    <property type="entry name" value="Ureohydrolase_dom_sf"/>
</dbReference>
<feature type="compositionally biased region" description="Acidic residues" evidence="10">
    <location>
        <begin position="395"/>
        <end position="408"/>
    </location>
</feature>
<feature type="region of interest" description="Disordered" evidence="10">
    <location>
        <begin position="378"/>
        <end position="652"/>
    </location>
</feature>
<evidence type="ECO:0000256" key="8">
    <source>
        <dbReference type="ARBA" id="ARBA00023242"/>
    </source>
</evidence>
<dbReference type="FunFam" id="3.40.800.20:FF:000001">
    <property type="entry name" value="Histone deacetylase"/>
    <property type="match status" value="1"/>
</dbReference>
<evidence type="ECO:0000259" key="11">
    <source>
        <dbReference type="Pfam" id="PF00850"/>
    </source>
</evidence>
<dbReference type="AlphaFoldDB" id="A0A6A5XCJ0"/>
<feature type="compositionally biased region" description="Low complexity" evidence="10">
    <location>
        <begin position="555"/>
        <end position="565"/>
    </location>
</feature>
<dbReference type="PANTHER" id="PTHR10625">
    <property type="entry name" value="HISTONE DEACETYLASE HDAC1-RELATED"/>
    <property type="match status" value="1"/>
</dbReference>
<dbReference type="PRINTS" id="PR01270">
    <property type="entry name" value="HDASUPER"/>
</dbReference>
<dbReference type="Pfam" id="PF00850">
    <property type="entry name" value="Hist_deacetyl"/>
    <property type="match status" value="1"/>
</dbReference>
<feature type="compositionally biased region" description="Acidic residues" evidence="10">
    <location>
        <begin position="596"/>
        <end position="610"/>
    </location>
</feature>
<evidence type="ECO:0000313" key="12">
    <source>
        <dbReference type="EMBL" id="KAF2010611.1"/>
    </source>
</evidence>
<dbReference type="OrthoDB" id="1918432at2759"/>
<keyword evidence="7" id="KW-0804">Transcription</keyword>
<dbReference type="GeneID" id="54287566"/>
<protein>
    <recommendedName>
        <fullName evidence="2">histone deacetylase</fullName>
        <ecNumber evidence="2">3.5.1.98</ecNumber>
    </recommendedName>
</protein>
<dbReference type="GO" id="GO:0141221">
    <property type="term" value="F:histone deacetylase activity, hydrolytic mechanism"/>
    <property type="evidence" value="ECO:0007669"/>
    <property type="project" value="UniProtKB-EC"/>
</dbReference>
<evidence type="ECO:0000256" key="2">
    <source>
        <dbReference type="ARBA" id="ARBA00012111"/>
    </source>
</evidence>
<evidence type="ECO:0000256" key="1">
    <source>
        <dbReference type="ARBA" id="ARBA00004123"/>
    </source>
</evidence>
<dbReference type="InterPro" id="IPR023801">
    <property type="entry name" value="His_deacetylse_dom"/>
</dbReference>
<dbReference type="PANTHER" id="PTHR10625:SF10">
    <property type="entry name" value="HISTONE DEACETYLASE HDAC1"/>
    <property type="match status" value="1"/>
</dbReference>
<feature type="compositionally biased region" description="Basic and acidic residues" evidence="10">
    <location>
        <begin position="611"/>
        <end position="652"/>
    </location>
</feature>
<dbReference type="GO" id="GO:0070210">
    <property type="term" value="C:Rpd3L-Expanded complex"/>
    <property type="evidence" value="ECO:0007669"/>
    <property type="project" value="TreeGrafter"/>
</dbReference>
<keyword evidence="8" id="KW-0539">Nucleus</keyword>
<keyword evidence="3" id="KW-0678">Repressor</keyword>
<dbReference type="EC" id="3.5.1.98" evidence="2"/>
<organism evidence="12 13">
    <name type="scientific">Aaosphaeria arxii CBS 175.79</name>
    <dbReference type="NCBI Taxonomy" id="1450172"/>
    <lineage>
        <taxon>Eukaryota</taxon>
        <taxon>Fungi</taxon>
        <taxon>Dikarya</taxon>
        <taxon>Ascomycota</taxon>
        <taxon>Pezizomycotina</taxon>
        <taxon>Dothideomycetes</taxon>
        <taxon>Pleosporomycetidae</taxon>
        <taxon>Pleosporales</taxon>
        <taxon>Pleosporales incertae sedis</taxon>
        <taxon>Aaosphaeria</taxon>
    </lineage>
</organism>
<dbReference type="GO" id="GO:0033698">
    <property type="term" value="C:Rpd3L complex"/>
    <property type="evidence" value="ECO:0007669"/>
    <property type="project" value="UniProtKB-ARBA"/>
</dbReference>
<evidence type="ECO:0000256" key="9">
    <source>
        <dbReference type="ARBA" id="ARBA00061569"/>
    </source>
</evidence>
<keyword evidence="13" id="KW-1185">Reference proteome</keyword>
<dbReference type="GO" id="GO:0031507">
    <property type="term" value="P:heterochromatin formation"/>
    <property type="evidence" value="ECO:0007669"/>
    <property type="project" value="TreeGrafter"/>
</dbReference>
<evidence type="ECO:0000256" key="3">
    <source>
        <dbReference type="ARBA" id="ARBA00022491"/>
    </source>
</evidence>
<dbReference type="EMBL" id="ML978076">
    <property type="protein sequence ID" value="KAF2010611.1"/>
    <property type="molecule type" value="Genomic_DNA"/>
</dbReference>
<gene>
    <name evidence="12" type="ORF">BU24DRAFT_436683</name>
</gene>
<dbReference type="RefSeq" id="XP_033378950.1">
    <property type="nucleotide sequence ID" value="XM_033530169.1"/>
</dbReference>
<proteinExistence type="inferred from homology"/>
<dbReference type="InterPro" id="IPR000286">
    <property type="entry name" value="HDACs"/>
</dbReference>
<dbReference type="PRINTS" id="PR01271">
    <property type="entry name" value="HISDACETLASE"/>
</dbReference>
<feature type="compositionally biased region" description="Basic and acidic residues" evidence="10">
    <location>
        <begin position="409"/>
        <end position="422"/>
    </location>
</feature>
<feature type="compositionally biased region" description="Basic and acidic residues" evidence="10">
    <location>
        <begin position="541"/>
        <end position="554"/>
    </location>
</feature>
<name>A0A6A5XCJ0_9PLEO</name>
<evidence type="ECO:0000256" key="10">
    <source>
        <dbReference type="SAM" id="MobiDB-lite"/>
    </source>
</evidence>
<dbReference type="Proteomes" id="UP000799778">
    <property type="component" value="Unassembled WGS sequence"/>
</dbReference>
<evidence type="ECO:0000256" key="4">
    <source>
        <dbReference type="ARBA" id="ARBA00022801"/>
    </source>
</evidence>
<feature type="compositionally biased region" description="Acidic residues" evidence="10">
    <location>
        <begin position="522"/>
        <end position="540"/>
    </location>
</feature>
<accession>A0A6A5XCJ0</accession>
<evidence type="ECO:0000256" key="5">
    <source>
        <dbReference type="ARBA" id="ARBA00022853"/>
    </source>
</evidence>
<dbReference type="GO" id="GO:0032221">
    <property type="term" value="C:Rpd3S complex"/>
    <property type="evidence" value="ECO:0007669"/>
    <property type="project" value="UniProtKB-ARBA"/>
</dbReference>
<dbReference type="InterPro" id="IPR003084">
    <property type="entry name" value="HDAC_I/II"/>
</dbReference>
<dbReference type="InterPro" id="IPR037138">
    <property type="entry name" value="His_deacetylse_dom_sf"/>
</dbReference>
<comment type="subcellular location">
    <subcellularLocation>
        <location evidence="1">Nucleus</location>
    </subcellularLocation>
</comment>
<sequence>MNGTTASNKKVAYFYDSDVGNYAYVAGHPMKPHRIRMAHSLIMNYGLYSKMEIYRAKPASKYEMTQFHTDEYIDFLYKVTPDNMDSFAKEQSKYNVGDDCPVFDGLFEFCGISAGGTMEGAARLNRGKCDVAVNWAGGLHHAKKSEASGFCYVNDIVLGIIELLRYKQRVLYIDIDVHHGDGVEEAFYTTDRVMTVSFHKYGEYFPGTGELRDIGVGTGKNYSVNFPLRDGITDETYKNIFEPVIDAVMTYYGPEAIVLQCGGDSLSGDRLGCFNLSMKGHANCVQFVKSFGVPVIVLGGGGYTMRNVARTWAYETGCLVNQQMSPQLPFNDYYEYFAPDYELNVRPSNMENANSHDYLHKIKSTVIENIRRTGKPSVEAFTNIPAESLNRGMDSDDEDEMDDLDADANPDKRVTQRQRDQQIDNEAEFEDASEDEEYKESLGVRRQPGQKRRRNIMDFQNPDALPDDGESTPNGARALNGESARTTQQPSPAPPQQSASRASSKGATGAATSEKPTPVAGADEDGDIDMDAADNDEAAEAVEKEETAPEKEAEPAAVEATTEAAPQDAPTSRSRSPAGVVTPPESPAPAVATETAEAEATAEGDVEMKDDETKAEEIQEKKDEGLKERTEEDERAEAQTEAAQKAEAEPEK</sequence>
<keyword evidence="4" id="KW-0378">Hydrolase</keyword>
<feature type="compositionally biased region" description="Low complexity" evidence="10">
    <location>
        <begin position="580"/>
        <end position="595"/>
    </location>
</feature>
<dbReference type="SUPFAM" id="SSF52768">
    <property type="entry name" value="Arginase/deacetylase"/>
    <property type="match status" value="1"/>
</dbReference>
<dbReference type="Gene3D" id="3.40.800.20">
    <property type="entry name" value="Histone deacetylase domain"/>
    <property type="match status" value="1"/>
</dbReference>
<evidence type="ECO:0000313" key="13">
    <source>
        <dbReference type="Proteomes" id="UP000799778"/>
    </source>
</evidence>
<keyword evidence="5" id="KW-0156">Chromatin regulator</keyword>
<reference evidence="12" key="1">
    <citation type="journal article" date="2020" name="Stud. Mycol.">
        <title>101 Dothideomycetes genomes: a test case for predicting lifestyles and emergence of pathogens.</title>
        <authorList>
            <person name="Haridas S."/>
            <person name="Albert R."/>
            <person name="Binder M."/>
            <person name="Bloem J."/>
            <person name="Labutti K."/>
            <person name="Salamov A."/>
            <person name="Andreopoulos B."/>
            <person name="Baker S."/>
            <person name="Barry K."/>
            <person name="Bills G."/>
            <person name="Bluhm B."/>
            <person name="Cannon C."/>
            <person name="Castanera R."/>
            <person name="Culley D."/>
            <person name="Daum C."/>
            <person name="Ezra D."/>
            <person name="Gonzalez J."/>
            <person name="Henrissat B."/>
            <person name="Kuo A."/>
            <person name="Liang C."/>
            <person name="Lipzen A."/>
            <person name="Lutzoni F."/>
            <person name="Magnuson J."/>
            <person name="Mondo S."/>
            <person name="Nolan M."/>
            <person name="Ohm R."/>
            <person name="Pangilinan J."/>
            <person name="Park H.-J."/>
            <person name="Ramirez L."/>
            <person name="Alfaro M."/>
            <person name="Sun H."/>
            <person name="Tritt A."/>
            <person name="Yoshinaga Y."/>
            <person name="Zwiers L.-H."/>
            <person name="Turgeon B."/>
            <person name="Goodwin S."/>
            <person name="Spatafora J."/>
            <person name="Crous P."/>
            <person name="Grigoriev I."/>
        </authorList>
    </citation>
    <scope>NUCLEOTIDE SEQUENCE</scope>
    <source>
        <strain evidence="12">CBS 175.79</strain>
    </source>
</reference>
<keyword evidence="6" id="KW-0805">Transcription regulation</keyword>
<evidence type="ECO:0000256" key="7">
    <source>
        <dbReference type="ARBA" id="ARBA00023163"/>
    </source>
</evidence>
<feature type="domain" description="Histone deacetylase" evidence="11">
    <location>
        <begin position="28"/>
        <end position="316"/>
    </location>
</feature>
<feature type="compositionally biased region" description="Acidic residues" evidence="10">
    <location>
        <begin position="423"/>
        <end position="438"/>
    </location>
</feature>